<dbReference type="HOGENOM" id="CLU_2949536_0_0_9"/>
<dbReference type="OrthoDB" id="384721at2"/>
<evidence type="ECO:0000313" key="3">
    <source>
        <dbReference type="Proteomes" id="UP000001661"/>
    </source>
</evidence>
<dbReference type="Pfam" id="PF03009">
    <property type="entry name" value="GDPD"/>
    <property type="match status" value="1"/>
</dbReference>
<dbReference type="GO" id="GO:0008081">
    <property type="term" value="F:phosphoric diester hydrolase activity"/>
    <property type="evidence" value="ECO:0007669"/>
    <property type="project" value="InterPro"/>
</dbReference>
<dbReference type="PANTHER" id="PTHR46211:SF14">
    <property type="entry name" value="GLYCEROPHOSPHODIESTER PHOSPHODIESTERASE"/>
    <property type="match status" value="1"/>
</dbReference>
<feature type="domain" description="GP-PDE" evidence="1">
    <location>
        <begin position="1"/>
        <end position="59"/>
    </location>
</feature>
<dbReference type="InterPro" id="IPR017946">
    <property type="entry name" value="PLC-like_Pdiesterase_TIM-brl"/>
</dbReference>
<sequence length="59" mass="6388">MLKIGHRGTAGLAPENTAAAFKKAVELDLDMVELDVQLCELLGIEIPSFMVACFYGSYP</sequence>
<dbReference type="AlphaFoldDB" id="D9QR60"/>
<dbReference type="eggNOG" id="COG0584">
    <property type="taxonomic scope" value="Bacteria"/>
</dbReference>
<evidence type="ECO:0000259" key="1">
    <source>
        <dbReference type="PROSITE" id="PS51704"/>
    </source>
</evidence>
<dbReference type="KEGG" id="aar:Acear_1492"/>
<accession>D9QR60</accession>
<protein>
    <submittedName>
        <fullName evidence="2">Glycerophosphoryl diester phosphodiesterase</fullName>
    </submittedName>
</protein>
<dbReference type="CDD" id="cd08556">
    <property type="entry name" value="GDPD"/>
    <property type="match status" value="1"/>
</dbReference>
<organism evidence="2 3">
    <name type="scientific">Acetohalobium arabaticum (strain ATCC 49924 / DSM 5501 / Z-7288)</name>
    <dbReference type="NCBI Taxonomy" id="574087"/>
    <lineage>
        <taxon>Bacteria</taxon>
        <taxon>Bacillati</taxon>
        <taxon>Bacillota</taxon>
        <taxon>Clostridia</taxon>
        <taxon>Halanaerobiales</taxon>
        <taxon>Halobacteroidaceae</taxon>
        <taxon>Acetohalobium</taxon>
    </lineage>
</organism>
<dbReference type="EMBL" id="CP002105">
    <property type="protein sequence ID" value="ADL13001.1"/>
    <property type="molecule type" value="Genomic_DNA"/>
</dbReference>
<dbReference type="Proteomes" id="UP000001661">
    <property type="component" value="Chromosome"/>
</dbReference>
<name>D9QR60_ACEAZ</name>
<reference evidence="2 3" key="1">
    <citation type="journal article" date="2010" name="Stand. Genomic Sci.">
        <title>Complete genome sequence of Acetohalobium arabaticum type strain (Z-7288).</title>
        <authorList>
            <person name="Sikorski J."/>
            <person name="Lapidus A."/>
            <person name="Chertkov O."/>
            <person name="Lucas S."/>
            <person name="Copeland A."/>
            <person name="Glavina Del Rio T."/>
            <person name="Nolan M."/>
            <person name="Tice H."/>
            <person name="Cheng J.F."/>
            <person name="Han C."/>
            <person name="Brambilla E."/>
            <person name="Pitluck S."/>
            <person name="Liolios K."/>
            <person name="Ivanova N."/>
            <person name="Mavromatis K."/>
            <person name="Mikhailova N."/>
            <person name="Pati A."/>
            <person name="Bruce D."/>
            <person name="Detter C."/>
            <person name="Tapia R."/>
            <person name="Goodwin L."/>
            <person name="Chen A."/>
            <person name="Palaniappan K."/>
            <person name="Land M."/>
            <person name="Hauser L."/>
            <person name="Chang Y.J."/>
            <person name="Jeffries C.D."/>
            <person name="Rohde M."/>
            <person name="Goker M."/>
            <person name="Spring S."/>
            <person name="Woyke T."/>
            <person name="Bristow J."/>
            <person name="Eisen J.A."/>
            <person name="Markowitz V."/>
            <person name="Hugenholtz P."/>
            <person name="Kyrpides N.C."/>
            <person name="Klenk H.P."/>
        </authorList>
    </citation>
    <scope>NUCLEOTIDE SEQUENCE [LARGE SCALE GENOMIC DNA]</scope>
    <source>
        <strain evidence="3">ATCC 49924 / DSM 5501 / Z-7288</strain>
    </source>
</reference>
<dbReference type="SUPFAM" id="SSF51695">
    <property type="entry name" value="PLC-like phosphodiesterases"/>
    <property type="match status" value="1"/>
</dbReference>
<dbReference type="GO" id="GO:0006629">
    <property type="term" value="P:lipid metabolic process"/>
    <property type="evidence" value="ECO:0007669"/>
    <property type="project" value="InterPro"/>
</dbReference>
<dbReference type="RefSeq" id="WP_013278446.1">
    <property type="nucleotide sequence ID" value="NC_014378.1"/>
</dbReference>
<evidence type="ECO:0000313" key="2">
    <source>
        <dbReference type="EMBL" id="ADL13001.1"/>
    </source>
</evidence>
<proteinExistence type="predicted"/>
<dbReference type="PANTHER" id="PTHR46211">
    <property type="entry name" value="GLYCEROPHOSPHORYL DIESTER PHOSPHODIESTERASE"/>
    <property type="match status" value="1"/>
</dbReference>
<dbReference type="STRING" id="574087.Acear_1492"/>
<keyword evidence="3" id="KW-1185">Reference proteome</keyword>
<dbReference type="InterPro" id="IPR030395">
    <property type="entry name" value="GP_PDE_dom"/>
</dbReference>
<dbReference type="PROSITE" id="PS51704">
    <property type="entry name" value="GP_PDE"/>
    <property type="match status" value="1"/>
</dbReference>
<dbReference type="Gene3D" id="3.20.20.190">
    <property type="entry name" value="Phosphatidylinositol (PI) phosphodiesterase"/>
    <property type="match status" value="1"/>
</dbReference>
<gene>
    <name evidence="2" type="ordered locus">Acear_1492</name>
</gene>